<name>A0A9P9EI54_9HYPO</name>
<dbReference type="EMBL" id="JAGMUU010000014">
    <property type="protein sequence ID" value="KAH7139989.1"/>
    <property type="molecule type" value="Genomic_DNA"/>
</dbReference>
<organism evidence="1 2">
    <name type="scientific">Dactylonectria estremocensis</name>
    <dbReference type="NCBI Taxonomy" id="1079267"/>
    <lineage>
        <taxon>Eukaryota</taxon>
        <taxon>Fungi</taxon>
        <taxon>Dikarya</taxon>
        <taxon>Ascomycota</taxon>
        <taxon>Pezizomycotina</taxon>
        <taxon>Sordariomycetes</taxon>
        <taxon>Hypocreomycetidae</taxon>
        <taxon>Hypocreales</taxon>
        <taxon>Nectriaceae</taxon>
        <taxon>Dactylonectria</taxon>
    </lineage>
</organism>
<evidence type="ECO:0000313" key="1">
    <source>
        <dbReference type="EMBL" id="KAH7139989.1"/>
    </source>
</evidence>
<reference evidence="1" key="1">
    <citation type="journal article" date="2021" name="Nat. Commun.">
        <title>Genetic determinants of endophytism in the Arabidopsis root mycobiome.</title>
        <authorList>
            <person name="Mesny F."/>
            <person name="Miyauchi S."/>
            <person name="Thiergart T."/>
            <person name="Pickel B."/>
            <person name="Atanasova L."/>
            <person name="Karlsson M."/>
            <person name="Huettel B."/>
            <person name="Barry K.W."/>
            <person name="Haridas S."/>
            <person name="Chen C."/>
            <person name="Bauer D."/>
            <person name="Andreopoulos W."/>
            <person name="Pangilinan J."/>
            <person name="LaButti K."/>
            <person name="Riley R."/>
            <person name="Lipzen A."/>
            <person name="Clum A."/>
            <person name="Drula E."/>
            <person name="Henrissat B."/>
            <person name="Kohler A."/>
            <person name="Grigoriev I.V."/>
            <person name="Martin F.M."/>
            <person name="Hacquard S."/>
        </authorList>
    </citation>
    <scope>NUCLEOTIDE SEQUENCE</scope>
    <source>
        <strain evidence="1">MPI-CAGE-AT-0021</strain>
    </source>
</reference>
<gene>
    <name evidence="1" type="ORF">B0J13DRAFT_527643</name>
</gene>
<keyword evidence="2" id="KW-1185">Reference proteome</keyword>
<evidence type="ECO:0000313" key="2">
    <source>
        <dbReference type="Proteomes" id="UP000717696"/>
    </source>
</evidence>
<proteinExistence type="predicted"/>
<protein>
    <submittedName>
        <fullName evidence="1">Uncharacterized protein</fullName>
    </submittedName>
</protein>
<dbReference type="Proteomes" id="UP000717696">
    <property type="component" value="Unassembled WGS sequence"/>
</dbReference>
<comment type="caution">
    <text evidence="1">The sequence shown here is derived from an EMBL/GenBank/DDBJ whole genome shotgun (WGS) entry which is preliminary data.</text>
</comment>
<dbReference type="AlphaFoldDB" id="A0A9P9EI54"/>
<accession>A0A9P9EI54</accession>
<sequence>MASDIGPLAASRAVLIFDLLDWVWLFADPHYHAFDGTCFTHMQASFDILGMIILCGFLCGYGIAECRGCSLTASYDVPQGHGVPRMFGSLASDRRVKWSL</sequence>